<dbReference type="Gene3D" id="1.20.5.620">
    <property type="entry name" value="F1F0 ATP synthase subunit B, membrane domain"/>
    <property type="match status" value="1"/>
</dbReference>
<keyword evidence="10 15" id="KW-0066">ATP synthesis</keyword>
<dbReference type="Pfam" id="PF00430">
    <property type="entry name" value="ATP-synt_B"/>
    <property type="match status" value="1"/>
</dbReference>
<evidence type="ECO:0000256" key="6">
    <source>
        <dbReference type="ARBA" id="ARBA00022781"/>
    </source>
</evidence>
<keyword evidence="8 15" id="KW-0406">Ion transport</keyword>
<evidence type="ECO:0000256" key="8">
    <source>
        <dbReference type="ARBA" id="ARBA00023065"/>
    </source>
</evidence>
<dbReference type="Proteomes" id="UP001501207">
    <property type="component" value="Unassembled WGS sequence"/>
</dbReference>
<proteinExistence type="inferred from homology"/>
<protein>
    <recommendedName>
        <fullName evidence="15">ATP synthase subunit b</fullName>
    </recommendedName>
    <alternativeName>
        <fullName evidence="15">ATP synthase F(0) sector subunit b</fullName>
    </alternativeName>
    <alternativeName>
        <fullName evidence="15">ATPase subunit I</fullName>
    </alternativeName>
    <alternativeName>
        <fullName evidence="15">F-type ATPase subunit b</fullName>
        <shortName evidence="15">F-ATPase subunit b</shortName>
    </alternativeName>
</protein>
<feature type="coiled-coil region" evidence="17">
    <location>
        <begin position="51"/>
        <end position="115"/>
    </location>
</feature>
<sequence length="164" mass="18689">MDLLSPDFGLLFWTVVIFLLTFLILKKFAWKPILKTLDDREKGIADSIASAEKIKAEMSHLKAEHEHVLAEAKAERSRILKEAKEMKDQIVGEAREQAKAEARRIIEDAQGAINNQKMAALTEVKNQVGHLVIEVAEKVLRRELSDQSAQQQYIRELTKDIELN</sequence>
<evidence type="ECO:0000256" key="14">
    <source>
        <dbReference type="ARBA" id="ARBA00037847"/>
    </source>
</evidence>
<accession>A0ABP8FEP0</accession>
<comment type="function">
    <text evidence="11 15">F(1)F(0) ATP synthase produces ATP from ADP in the presence of a proton or sodium gradient. F-type ATPases consist of two structural domains, F(1) containing the extramembraneous catalytic core and F(0) containing the membrane proton channel, linked together by a central stalk and a peripheral stalk. During catalysis, ATP synthesis in the catalytic domain of F(1) is coupled via a rotary mechanism of the central stalk subunits to proton translocation.</text>
</comment>
<keyword evidence="19" id="KW-1185">Reference proteome</keyword>
<evidence type="ECO:0000256" key="12">
    <source>
        <dbReference type="ARBA" id="ARBA00025614"/>
    </source>
</evidence>
<keyword evidence="5 15" id="KW-0812">Transmembrane</keyword>
<gene>
    <name evidence="15" type="primary">atpF</name>
    <name evidence="18" type="ORF">GCM10023143_04100</name>
</gene>
<evidence type="ECO:0000313" key="18">
    <source>
        <dbReference type="EMBL" id="GAA4301979.1"/>
    </source>
</evidence>
<evidence type="ECO:0000256" key="15">
    <source>
        <dbReference type="HAMAP-Rule" id="MF_01398"/>
    </source>
</evidence>
<organism evidence="18 19">
    <name type="scientific">Compostibacter hankyongensis</name>
    <dbReference type="NCBI Taxonomy" id="1007089"/>
    <lineage>
        <taxon>Bacteria</taxon>
        <taxon>Pseudomonadati</taxon>
        <taxon>Bacteroidota</taxon>
        <taxon>Chitinophagia</taxon>
        <taxon>Chitinophagales</taxon>
        <taxon>Chitinophagaceae</taxon>
        <taxon>Compostibacter</taxon>
    </lineage>
</organism>
<evidence type="ECO:0000256" key="9">
    <source>
        <dbReference type="ARBA" id="ARBA00023136"/>
    </source>
</evidence>
<comment type="similarity">
    <text evidence="1 15 16">Belongs to the ATPase B chain family.</text>
</comment>
<keyword evidence="9 15" id="KW-0472">Membrane</keyword>
<comment type="caution">
    <text evidence="18">The sequence shown here is derived from an EMBL/GenBank/DDBJ whole genome shotgun (WGS) entry which is preliminary data.</text>
</comment>
<keyword evidence="4 15" id="KW-0138">CF(0)</keyword>
<dbReference type="SUPFAM" id="SSF81573">
    <property type="entry name" value="F1F0 ATP synthase subunit B, membrane domain"/>
    <property type="match status" value="1"/>
</dbReference>
<evidence type="ECO:0000256" key="7">
    <source>
        <dbReference type="ARBA" id="ARBA00022989"/>
    </source>
</evidence>
<dbReference type="InterPro" id="IPR005864">
    <property type="entry name" value="ATP_synth_F0_bsu_bac"/>
</dbReference>
<keyword evidence="3 15" id="KW-1003">Cell membrane</keyword>
<evidence type="ECO:0000256" key="17">
    <source>
        <dbReference type="SAM" id="Coils"/>
    </source>
</evidence>
<comment type="subunit">
    <text evidence="13">F-type ATPases have 2 components, F(1) - the catalytic core - and F(0) - the membrane proton channel. F(1) has five subunits: alpha(3), beta(3), gamma(1), delta(1), epsilon(1). F(0) has four main subunits: a(1), b(2) and c(10-14). The alpha and beta chains form an alternating ring which encloses part of the gamma chain. F(1) is attached to F(0) by a central stalk formed by the gamma and epsilon chains, while a peripheral stalk is formed by the delta and b chains.</text>
</comment>
<dbReference type="NCBIfam" id="TIGR01144">
    <property type="entry name" value="ATP_synt_b"/>
    <property type="match status" value="1"/>
</dbReference>
<dbReference type="InterPro" id="IPR050059">
    <property type="entry name" value="ATP_synthase_B_chain"/>
</dbReference>
<comment type="subcellular location">
    <subcellularLocation>
        <location evidence="15">Cell membrane</location>
        <topology evidence="15">Single-pass membrane protein</topology>
    </subcellularLocation>
    <subcellularLocation>
        <location evidence="14">Endomembrane system</location>
        <topology evidence="14">Single-pass membrane protein</topology>
    </subcellularLocation>
</comment>
<comment type="subunit">
    <text evidence="15">F-type ATPases have 2 components, F(1) - the catalytic core - and F(0) - the membrane proton channel. F(1) has five subunits: alpha(3), beta(3), gamma(1), delta(1), epsilon(1). F(0) has three main subunits: a(1), b(2) and c(10-14). The alpha and beta chains form an alternating ring which encloses part of the gamma chain. F(1) is attached to F(0) by a central stalk formed by the gamma and epsilon chains, while a peripheral stalk is formed by the delta and b chains.</text>
</comment>
<dbReference type="PANTHER" id="PTHR33445">
    <property type="entry name" value="ATP SYNTHASE SUBUNIT B', CHLOROPLASTIC"/>
    <property type="match status" value="1"/>
</dbReference>
<evidence type="ECO:0000256" key="5">
    <source>
        <dbReference type="ARBA" id="ARBA00022692"/>
    </source>
</evidence>
<keyword evidence="17" id="KW-0175">Coiled coil</keyword>
<keyword evidence="7 15" id="KW-1133">Transmembrane helix</keyword>
<evidence type="ECO:0000256" key="4">
    <source>
        <dbReference type="ARBA" id="ARBA00022547"/>
    </source>
</evidence>
<evidence type="ECO:0000256" key="13">
    <source>
        <dbReference type="ARBA" id="ARBA00026054"/>
    </source>
</evidence>
<evidence type="ECO:0000256" key="2">
    <source>
        <dbReference type="ARBA" id="ARBA00022448"/>
    </source>
</evidence>
<dbReference type="CDD" id="cd06503">
    <property type="entry name" value="ATP-synt_Fo_b"/>
    <property type="match status" value="1"/>
</dbReference>
<keyword evidence="2 15" id="KW-0813">Transport</keyword>
<comment type="function">
    <text evidence="12">Component of the F(0) channel, it forms part of the peripheral stalk, linking F(1) to F(0). The b'-subunit is a diverged and duplicated form of b found in plants and photosynthetic bacteria.</text>
</comment>
<dbReference type="PANTHER" id="PTHR33445:SF1">
    <property type="entry name" value="ATP SYNTHASE SUBUNIT B"/>
    <property type="match status" value="1"/>
</dbReference>
<evidence type="ECO:0000256" key="3">
    <source>
        <dbReference type="ARBA" id="ARBA00022475"/>
    </source>
</evidence>
<dbReference type="InterPro" id="IPR028987">
    <property type="entry name" value="ATP_synth_B-like_membr_sf"/>
</dbReference>
<dbReference type="EMBL" id="BAABFN010000001">
    <property type="protein sequence ID" value="GAA4301979.1"/>
    <property type="molecule type" value="Genomic_DNA"/>
</dbReference>
<feature type="transmembrane region" description="Helical" evidence="15">
    <location>
        <begin position="6"/>
        <end position="25"/>
    </location>
</feature>
<evidence type="ECO:0000256" key="11">
    <source>
        <dbReference type="ARBA" id="ARBA00025198"/>
    </source>
</evidence>
<reference evidence="19" key="1">
    <citation type="journal article" date="2019" name="Int. J. Syst. Evol. Microbiol.">
        <title>The Global Catalogue of Microorganisms (GCM) 10K type strain sequencing project: providing services to taxonomists for standard genome sequencing and annotation.</title>
        <authorList>
            <consortium name="The Broad Institute Genomics Platform"/>
            <consortium name="The Broad Institute Genome Sequencing Center for Infectious Disease"/>
            <person name="Wu L."/>
            <person name="Ma J."/>
        </authorList>
    </citation>
    <scope>NUCLEOTIDE SEQUENCE [LARGE SCALE GENOMIC DNA]</scope>
    <source>
        <strain evidence="19">JCM 17664</strain>
    </source>
</reference>
<dbReference type="RefSeq" id="WP_344974533.1">
    <property type="nucleotide sequence ID" value="NZ_BAABFN010000001.1"/>
</dbReference>
<keyword evidence="6 15" id="KW-0375">Hydrogen ion transport</keyword>
<dbReference type="HAMAP" id="MF_01398">
    <property type="entry name" value="ATP_synth_b_bprime"/>
    <property type="match status" value="1"/>
</dbReference>
<evidence type="ECO:0000256" key="10">
    <source>
        <dbReference type="ARBA" id="ARBA00023310"/>
    </source>
</evidence>
<dbReference type="InterPro" id="IPR002146">
    <property type="entry name" value="ATP_synth_b/b'su_bac/chlpt"/>
</dbReference>
<evidence type="ECO:0000256" key="16">
    <source>
        <dbReference type="RuleBase" id="RU003848"/>
    </source>
</evidence>
<evidence type="ECO:0000313" key="19">
    <source>
        <dbReference type="Proteomes" id="UP001501207"/>
    </source>
</evidence>
<evidence type="ECO:0000256" key="1">
    <source>
        <dbReference type="ARBA" id="ARBA00005513"/>
    </source>
</evidence>
<name>A0ABP8FEP0_9BACT</name>